<protein>
    <recommendedName>
        <fullName evidence="4">Outer membrane lipoprotein-sorting protein</fullName>
    </recommendedName>
</protein>
<evidence type="ECO:0000256" key="1">
    <source>
        <dbReference type="SAM" id="SignalP"/>
    </source>
</evidence>
<evidence type="ECO:0000313" key="2">
    <source>
        <dbReference type="EMBL" id="SNT58484.1"/>
    </source>
</evidence>
<feature type="signal peptide" evidence="1">
    <location>
        <begin position="1"/>
        <end position="25"/>
    </location>
</feature>
<sequence>MRQRALLFVTWVLLALVGAPDTARAALSDDPVVALRQAADRTLSGSFHIESHTTDVDGGVRAADITATVSPARQVVVLRAYGELAGIRVADRGYVPKGDGTWVRFELSRLADRPEAVVYDVDRWLAPRDLYGVFTAKRTGARHYTGVLDRTRGLAATRLEAPSRPVDLAVPFEATLDARGRLVELTEWQGGRVTLRLSEHGRWVRPPLPPGRDIEPADDAFYHQ</sequence>
<organism evidence="2 3">
    <name type="scientific">Asanoa hainanensis</name>
    <dbReference type="NCBI Taxonomy" id="560556"/>
    <lineage>
        <taxon>Bacteria</taxon>
        <taxon>Bacillati</taxon>
        <taxon>Actinomycetota</taxon>
        <taxon>Actinomycetes</taxon>
        <taxon>Micromonosporales</taxon>
        <taxon>Micromonosporaceae</taxon>
        <taxon>Asanoa</taxon>
    </lineage>
</organism>
<evidence type="ECO:0000313" key="3">
    <source>
        <dbReference type="Proteomes" id="UP000198362"/>
    </source>
</evidence>
<evidence type="ECO:0008006" key="4">
    <source>
        <dbReference type="Google" id="ProtNLM"/>
    </source>
</evidence>
<keyword evidence="1" id="KW-0732">Signal</keyword>
<dbReference type="RefSeq" id="WP_089252854.1">
    <property type="nucleotide sequence ID" value="NZ_FZPH01000011.1"/>
</dbReference>
<accession>A0A239NVV8</accession>
<name>A0A239NVV8_9ACTN</name>
<dbReference type="Proteomes" id="UP000198362">
    <property type="component" value="Unassembled WGS sequence"/>
</dbReference>
<feature type="chain" id="PRO_5012579697" description="Outer membrane lipoprotein-sorting protein" evidence="1">
    <location>
        <begin position="26"/>
        <end position="224"/>
    </location>
</feature>
<proteinExistence type="predicted"/>
<gene>
    <name evidence="2" type="ORF">SAMN05421812_1117</name>
</gene>
<dbReference type="OrthoDB" id="3369896at2"/>
<reference evidence="2 3" key="1">
    <citation type="submission" date="2017-06" db="EMBL/GenBank/DDBJ databases">
        <authorList>
            <person name="Kim H.J."/>
            <person name="Triplett B.A."/>
        </authorList>
    </citation>
    <scope>NUCLEOTIDE SEQUENCE [LARGE SCALE GENOMIC DNA]</scope>
    <source>
        <strain evidence="2 3">CGMCC 4.5593</strain>
    </source>
</reference>
<keyword evidence="3" id="KW-1185">Reference proteome</keyword>
<dbReference type="EMBL" id="FZPH01000011">
    <property type="protein sequence ID" value="SNT58484.1"/>
    <property type="molecule type" value="Genomic_DNA"/>
</dbReference>
<dbReference type="AlphaFoldDB" id="A0A239NVV8"/>